<keyword evidence="3" id="KW-1185">Reference proteome</keyword>
<feature type="region of interest" description="Disordered" evidence="1">
    <location>
        <begin position="60"/>
        <end position="122"/>
    </location>
</feature>
<dbReference type="AlphaFoldDB" id="A0A4C1URT6"/>
<evidence type="ECO:0000256" key="1">
    <source>
        <dbReference type="SAM" id="MobiDB-lite"/>
    </source>
</evidence>
<organism evidence="2 3">
    <name type="scientific">Eumeta variegata</name>
    <name type="common">Bagworm moth</name>
    <name type="synonym">Eumeta japonica</name>
    <dbReference type="NCBI Taxonomy" id="151549"/>
    <lineage>
        <taxon>Eukaryota</taxon>
        <taxon>Metazoa</taxon>
        <taxon>Ecdysozoa</taxon>
        <taxon>Arthropoda</taxon>
        <taxon>Hexapoda</taxon>
        <taxon>Insecta</taxon>
        <taxon>Pterygota</taxon>
        <taxon>Neoptera</taxon>
        <taxon>Endopterygota</taxon>
        <taxon>Lepidoptera</taxon>
        <taxon>Glossata</taxon>
        <taxon>Ditrysia</taxon>
        <taxon>Tineoidea</taxon>
        <taxon>Psychidae</taxon>
        <taxon>Oiketicinae</taxon>
        <taxon>Eumeta</taxon>
    </lineage>
</organism>
<proteinExistence type="predicted"/>
<feature type="compositionally biased region" description="Basic and acidic residues" evidence="1">
    <location>
        <begin position="71"/>
        <end position="101"/>
    </location>
</feature>
<dbReference type="EMBL" id="BGZK01000208">
    <property type="protein sequence ID" value="GBP28544.1"/>
    <property type="molecule type" value="Genomic_DNA"/>
</dbReference>
<accession>A0A4C1URT6</accession>
<dbReference type="Proteomes" id="UP000299102">
    <property type="component" value="Unassembled WGS sequence"/>
</dbReference>
<feature type="compositionally biased region" description="Basic and acidic residues" evidence="1">
    <location>
        <begin position="35"/>
        <end position="48"/>
    </location>
</feature>
<feature type="region of interest" description="Disordered" evidence="1">
    <location>
        <begin position="26"/>
        <end position="48"/>
    </location>
</feature>
<protein>
    <submittedName>
        <fullName evidence="2">Uncharacterized protein</fullName>
    </submittedName>
</protein>
<evidence type="ECO:0000313" key="3">
    <source>
        <dbReference type="Proteomes" id="UP000299102"/>
    </source>
</evidence>
<evidence type="ECO:0000313" key="2">
    <source>
        <dbReference type="EMBL" id="GBP28544.1"/>
    </source>
</evidence>
<name>A0A4C1URT6_EUMVA</name>
<comment type="caution">
    <text evidence="2">The sequence shown here is derived from an EMBL/GenBank/DDBJ whole genome shotgun (WGS) entry which is preliminary data.</text>
</comment>
<gene>
    <name evidence="2" type="ORF">EVAR_23009_1</name>
</gene>
<reference evidence="2 3" key="1">
    <citation type="journal article" date="2019" name="Commun. Biol.">
        <title>The bagworm genome reveals a unique fibroin gene that provides high tensile strength.</title>
        <authorList>
            <person name="Kono N."/>
            <person name="Nakamura H."/>
            <person name="Ohtoshi R."/>
            <person name="Tomita M."/>
            <person name="Numata K."/>
            <person name="Arakawa K."/>
        </authorList>
    </citation>
    <scope>NUCLEOTIDE SEQUENCE [LARGE SCALE GENOMIC DNA]</scope>
</reference>
<sequence length="122" mass="13868">MRSGIEVRIETGTEIEMRSGIEVRTESGTGIEMRSGIENRNKGGIGIEKDQNEIRISIRVMEGPKSKRKRIERETGQNRNENIKKLKEVAEQEHGMKENPRNEINAVCVSGDDGPRRWRPPA</sequence>